<protein>
    <submittedName>
        <fullName evidence="3">Uncharacterized protein</fullName>
    </submittedName>
</protein>
<accession>A0A1B1B316</accession>
<feature type="transmembrane region" description="Helical" evidence="2">
    <location>
        <begin position="62"/>
        <end position="84"/>
    </location>
</feature>
<evidence type="ECO:0000313" key="3">
    <source>
        <dbReference type="EMBL" id="ANP53210.1"/>
    </source>
</evidence>
<dbReference type="OrthoDB" id="4107967at2"/>
<dbReference type="RefSeq" id="WP_067310646.1">
    <property type="nucleotide sequence ID" value="NZ_CP016279.1"/>
</dbReference>
<dbReference type="EMBL" id="JAGGLP010000018">
    <property type="protein sequence ID" value="MBP2053910.1"/>
    <property type="molecule type" value="Genomic_DNA"/>
</dbReference>
<name>A0A1B1B316_9ACTN</name>
<evidence type="ECO:0000313" key="5">
    <source>
        <dbReference type="Proteomes" id="UP000092659"/>
    </source>
</evidence>
<reference evidence="4 6" key="2">
    <citation type="submission" date="2021-03" db="EMBL/GenBank/DDBJ databases">
        <title>Genomic Encyclopedia of Type Strains, Phase IV (KMG-IV): sequencing the most valuable type-strain genomes for metagenomic binning, comparative biology and taxonomic classification.</title>
        <authorList>
            <person name="Goeker M."/>
        </authorList>
    </citation>
    <scope>NUCLEOTIDE SEQUENCE [LARGE SCALE GENOMIC DNA]</scope>
    <source>
        <strain evidence="4 6">DSM 40499</strain>
    </source>
</reference>
<sequence length="418" mass="43665">MSDGGAGNEGTAGQPRAGEEGGRADAGQEGAESRPEGAVPEEDGHGGAVADDRFARLRKHPVLASAVALALVAGAVAVPLALFGGDDSCKELPSAARALAKNPAAATRALDPGDDMSHLETARALLPSGTLCGDGGRVLGQVVDAATRATAPGRPHTTAQARAVYVVAVAYDDRDVPPGMEPGLARMFAGYVADANPFSGMDDDVNTPAVSGESAHGRFRDSHEAHPAFGFSYSGALSTDPGRLFQRLAEDPEAFAILYDAERAYFAYYLERLTRQGTDPDVRPEKERGDDPSDAVLGPDLDLEEIGRHIGALMHIRASGARDGTISDLAAYDAAAHRHTRGAYLAAARRLTSRPPMGDIAARPVSAALRGDPADGRGQLFTVLDAWAGARKVPAARARVIRQILDDAYVQGMRYGTL</sequence>
<dbReference type="AlphaFoldDB" id="A0A1B1B316"/>
<gene>
    <name evidence="3" type="ORF">AVL59_30030</name>
    <name evidence="4" type="ORF">J2Z21_006912</name>
</gene>
<evidence type="ECO:0000256" key="1">
    <source>
        <dbReference type="SAM" id="MobiDB-lite"/>
    </source>
</evidence>
<keyword evidence="2" id="KW-0812">Transmembrane</keyword>
<evidence type="ECO:0000313" key="6">
    <source>
        <dbReference type="Proteomes" id="UP001519309"/>
    </source>
</evidence>
<feature type="region of interest" description="Disordered" evidence="1">
    <location>
        <begin position="1"/>
        <end position="48"/>
    </location>
</feature>
<proteinExistence type="predicted"/>
<evidence type="ECO:0000256" key="2">
    <source>
        <dbReference type="SAM" id="Phobius"/>
    </source>
</evidence>
<keyword evidence="2" id="KW-1133">Transmembrane helix</keyword>
<keyword evidence="2" id="KW-0472">Membrane</keyword>
<feature type="compositionally biased region" description="Gly residues" evidence="1">
    <location>
        <begin position="1"/>
        <end position="10"/>
    </location>
</feature>
<reference evidence="3 5" key="1">
    <citation type="submission" date="2016-06" db="EMBL/GenBank/DDBJ databases">
        <title>Complete genome sequence of Streptomyces griseochromogenes ATCC 14511, the Blasticidin S producer.</title>
        <authorList>
            <person name="Wu L."/>
        </authorList>
    </citation>
    <scope>NUCLEOTIDE SEQUENCE [LARGE SCALE GENOMIC DNA]</scope>
    <source>
        <strain evidence="3 5">ATCC 14511</strain>
    </source>
</reference>
<dbReference type="KEGG" id="sgs:AVL59_30030"/>
<dbReference type="Proteomes" id="UP000092659">
    <property type="component" value="Chromosome"/>
</dbReference>
<organism evidence="3 5">
    <name type="scientific">Streptomyces griseochromogenes</name>
    <dbReference type="NCBI Taxonomy" id="68214"/>
    <lineage>
        <taxon>Bacteria</taxon>
        <taxon>Bacillati</taxon>
        <taxon>Actinomycetota</taxon>
        <taxon>Actinomycetes</taxon>
        <taxon>Kitasatosporales</taxon>
        <taxon>Streptomycetaceae</taxon>
        <taxon>Streptomyces</taxon>
    </lineage>
</organism>
<evidence type="ECO:0000313" key="4">
    <source>
        <dbReference type="EMBL" id="MBP2053910.1"/>
    </source>
</evidence>
<dbReference type="STRING" id="68214.AVL59_30030"/>
<dbReference type="EMBL" id="CP016279">
    <property type="protein sequence ID" value="ANP53210.1"/>
    <property type="molecule type" value="Genomic_DNA"/>
</dbReference>
<dbReference type="Proteomes" id="UP001519309">
    <property type="component" value="Unassembled WGS sequence"/>
</dbReference>
<keyword evidence="6" id="KW-1185">Reference proteome</keyword>